<dbReference type="Gene3D" id="3.40.50.150">
    <property type="entry name" value="Vaccinia Virus protein VP39"/>
    <property type="match status" value="1"/>
</dbReference>
<comment type="catalytic activity">
    <reaction evidence="6">
        <text>a 2'-deoxyadenosine in DNA + S-adenosyl-L-methionine = an N(6)-methyl-2'-deoxyadenosine in DNA + S-adenosyl-L-homocysteine + H(+)</text>
        <dbReference type="Rhea" id="RHEA:15197"/>
        <dbReference type="Rhea" id="RHEA-COMP:12418"/>
        <dbReference type="Rhea" id="RHEA-COMP:12419"/>
        <dbReference type="ChEBI" id="CHEBI:15378"/>
        <dbReference type="ChEBI" id="CHEBI:57856"/>
        <dbReference type="ChEBI" id="CHEBI:59789"/>
        <dbReference type="ChEBI" id="CHEBI:90615"/>
        <dbReference type="ChEBI" id="CHEBI:90616"/>
        <dbReference type="EC" id="2.1.1.72"/>
    </reaction>
</comment>
<evidence type="ECO:0000313" key="10">
    <source>
        <dbReference type="Proteomes" id="UP001215503"/>
    </source>
</evidence>
<keyword evidence="10" id="KW-1185">Reference proteome</keyword>
<dbReference type="RefSeq" id="WP_275822233.1">
    <property type="nucleotide sequence ID" value="NZ_JARHUD010000005.1"/>
</dbReference>
<dbReference type="PRINTS" id="PR00506">
    <property type="entry name" value="D21N6MTFRASE"/>
</dbReference>
<proteinExistence type="inferred from homology"/>
<evidence type="ECO:0000256" key="2">
    <source>
        <dbReference type="ARBA" id="ARBA00011900"/>
    </source>
</evidence>
<keyword evidence="5" id="KW-0949">S-adenosyl-L-methionine</keyword>
<organism evidence="9 10">
    <name type="scientific">Aquibaculum arenosum</name>
    <dbReference type="NCBI Taxonomy" id="3032591"/>
    <lineage>
        <taxon>Bacteria</taxon>
        <taxon>Pseudomonadati</taxon>
        <taxon>Pseudomonadota</taxon>
        <taxon>Alphaproteobacteria</taxon>
        <taxon>Rhodospirillales</taxon>
        <taxon>Rhodovibrionaceae</taxon>
        <taxon>Aquibaculum</taxon>
    </lineage>
</organism>
<dbReference type="InterPro" id="IPR002295">
    <property type="entry name" value="N4/N6-MTase_EcoPI_Mod-like"/>
</dbReference>
<evidence type="ECO:0000256" key="6">
    <source>
        <dbReference type="ARBA" id="ARBA00047942"/>
    </source>
</evidence>
<dbReference type="InterPro" id="IPR002052">
    <property type="entry name" value="DNA_methylase_N6_adenine_CS"/>
</dbReference>
<comment type="similarity">
    <text evidence="1">Belongs to the N(4)/N(6)-methyltransferase family.</text>
</comment>
<dbReference type="Pfam" id="PF01555">
    <property type="entry name" value="N6_N4_Mtase"/>
    <property type="match status" value="1"/>
</dbReference>
<feature type="region of interest" description="Disordered" evidence="7">
    <location>
        <begin position="1"/>
        <end position="22"/>
    </location>
</feature>
<dbReference type="EMBL" id="JARHUD010000005">
    <property type="protein sequence ID" value="MDF2096120.1"/>
    <property type="molecule type" value="Genomic_DNA"/>
</dbReference>
<name>A0ABT5YMD5_9PROT</name>
<evidence type="ECO:0000256" key="5">
    <source>
        <dbReference type="ARBA" id="ARBA00022691"/>
    </source>
</evidence>
<protein>
    <recommendedName>
        <fullName evidence="2">site-specific DNA-methyltransferase (adenine-specific)</fullName>
        <ecNumber evidence="2">2.1.1.72</ecNumber>
    </recommendedName>
</protein>
<dbReference type="InterPro" id="IPR029063">
    <property type="entry name" value="SAM-dependent_MTases_sf"/>
</dbReference>
<keyword evidence="4" id="KW-0808">Transferase</keyword>
<dbReference type="PROSITE" id="PS00092">
    <property type="entry name" value="N6_MTASE"/>
    <property type="match status" value="1"/>
</dbReference>
<dbReference type="SUPFAM" id="SSF53335">
    <property type="entry name" value="S-adenosyl-L-methionine-dependent methyltransferases"/>
    <property type="match status" value="1"/>
</dbReference>
<evidence type="ECO:0000256" key="3">
    <source>
        <dbReference type="ARBA" id="ARBA00022603"/>
    </source>
</evidence>
<evidence type="ECO:0000256" key="7">
    <source>
        <dbReference type="SAM" id="MobiDB-lite"/>
    </source>
</evidence>
<comment type="caution">
    <text evidence="9">The sequence shown here is derived from an EMBL/GenBank/DDBJ whole genome shotgun (WGS) entry which is preliminary data.</text>
</comment>
<feature type="domain" description="DNA methylase N-4/N-6" evidence="8">
    <location>
        <begin position="152"/>
        <end position="477"/>
    </location>
</feature>
<dbReference type="Proteomes" id="UP001215503">
    <property type="component" value="Unassembled WGS sequence"/>
</dbReference>
<evidence type="ECO:0000259" key="8">
    <source>
        <dbReference type="Pfam" id="PF01555"/>
    </source>
</evidence>
<keyword evidence="3" id="KW-0489">Methyltransferase</keyword>
<evidence type="ECO:0000313" key="9">
    <source>
        <dbReference type="EMBL" id="MDF2096120.1"/>
    </source>
</evidence>
<evidence type="ECO:0000256" key="4">
    <source>
        <dbReference type="ARBA" id="ARBA00022679"/>
    </source>
</evidence>
<accession>A0ABT5YMD5</accession>
<reference evidence="9 10" key="1">
    <citation type="submission" date="2023-03" db="EMBL/GenBank/DDBJ databases">
        <title>Fodinicurvata sp. CAU 1616 isolated from sea sendiment.</title>
        <authorList>
            <person name="Kim W."/>
        </authorList>
    </citation>
    <scope>NUCLEOTIDE SEQUENCE [LARGE SCALE GENOMIC DNA]</scope>
    <source>
        <strain evidence="9 10">CAU 1616</strain>
    </source>
</reference>
<dbReference type="PANTHER" id="PTHR13370">
    <property type="entry name" value="RNA METHYLASE-RELATED"/>
    <property type="match status" value="1"/>
</dbReference>
<dbReference type="PANTHER" id="PTHR13370:SF16">
    <property type="entry name" value="SITE-SPECIFIC DNA-METHYLTRANSFERASE (ADENINE-SPECIFIC)"/>
    <property type="match status" value="1"/>
</dbReference>
<sequence length="1010" mass="113846">MARKSLSVEALTHDEDSRKNAPTAELEAFVDAETKRPILAAYERRNPDLDPQLVWRGKDVADWSDLVVKAPPLYIQEKIHPKAIIEDLKRASHRNAEPEAAPDLFADFNGLDPEQRTEFYAHDQHWSNRMILGDGLQVMASLAERENLKGQVQCIYIDPPYGIKFNSNFQWSTTSRDVKDGKADHLTREPEQVKAFRDTWRDGIHSYLTYLRDRLTVARDLLTESGSIFVQIGDENVHRVRALMDEVFGEENCLSAITVVKTTSQTSQFLPNVTDYLLWYAKDLGAVKYRCAMLPKNFGGEGASGYNKIEYPNGNRVSLTPDQKRDIGSLPSGSKIYSIDNLTSQRPPGSFPVAFEGQLRTPNRGYWKTGETGMPRLIKSHRIELAGNTLRYVRFIDDYPVYPLSNVWTDTTVAGFSSDKQYIVETSPKIVERCILMTTDPGDLVLDPTCGSGTTAYVAEQWGRRWITIDTSRVALALARARLMGARYPWYLLADSPEGQRKEAEVTRATPSTQPTYGRLRQGFVYRRVPHITLKAIANNAEIDTIWAHYQRQLEPLRRQINAARGRHYQDEAAGYERANPHELPPAADTAHPPFEEWSMPRAPGSPWPEAAAKALEKTRSGSTAVRTKWLAKVNELLGRSYTLESLPEQAVDPWNEPETEELHAEWWRLRIERQQEIDKSIAAKADHEYLYDQPYEDKARVRVAGPFTVESLSPHRVPAVDVDDSLYDELEAAEGRRQKDGSGETADFAAMVLEHLERSGVQQAHKADRLVFDSLKPWPGKWICAEGRVRQKSLQEAEEGEEQPGDPTRRAAIMVGPEYGTVSRPDLVAAAREASEAGFDLLIAAAFNFDAHAGEFDRMGALTVLQARINPDLHMPDLANTGAGNLFTVFGEPDIELHEEDDDCLSVEVLGVDMYKGGQIESGEADDIAVWFLDTDYDYENFRVRHAYFPGANDPYKALKTTLKAEIDEEAWSSLNRTRSRPFPRPDSGRVAVKVINHLGDEVMKVMEV</sequence>
<dbReference type="EC" id="2.1.1.72" evidence="2"/>
<gene>
    <name evidence="9" type="ORF">P2G67_09045</name>
</gene>
<dbReference type="InterPro" id="IPR002941">
    <property type="entry name" value="DNA_methylase_N4/N6"/>
</dbReference>
<evidence type="ECO:0000256" key="1">
    <source>
        <dbReference type="ARBA" id="ARBA00006594"/>
    </source>
</evidence>